<comment type="caution">
    <text evidence="3">The sequence shown here is derived from an EMBL/GenBank/DDBJ whole genome shotgun (WGS) entry which is preliminary data.</text>
</comment>
<protein>
    <recommendedName>
        <fullName evidence="2">Glycine zipper-like domain-containing protein</fullName>
    </recommendedName>
</protein>
<accession>A0ABQ1ZKW3</accession>
<dbReference type="Proteomes" id="UP000605427">
    <property type="component" value="Unassembled WGS sequence"/>
</dbReference>
<proteinExistence type="predicted"/>
<feature type="transmembrane region" description="Helical" evidence="1">
    <location>
        <begin position="7"/>
        <end position="26"/>
    </location>
</feature>
<organism evidence="3 4">
    <name type="scientific">Saccharibacillus endophyticus</name>
    <dbReference type="NCBI Taxonomy" id="2060666"/>
    <lineage>
        <taxon>Bacteria</taxon>
        <taxon>Bacillati</taxon>
        <taxon>Bacillota</taxon>
        <taxon>Bacilli</taxon>
        <taxon>Bacillales</taxon>
        <taxon>Paenibacillaceae</taxon>
        <taxon>Saccharibacillus</taxon>
    </lineage>
</organism>
<name>A0ABQ1ZKW3_9BACL</name>
<sequence>MENRRKAAGFGILLGVTFGIMLGVAFENFPMGFVIGGVLGIGFGLTLNNSTEKKHRRNQRKRL</sequence>
<keyword evidence="1" id="KW-0472">Membrane</keyword>
<keyword evidence="1" id="KW-0812">Transmembrane</keyword>
<dbReference type="EMBL" id="BMDD01000001">
    <property type="protein sequence ID" value="GGH67585.1"/>
    <property type="molecule type" value="Genomic_DNA"/>
</dbReference>
<dbReference type="Pfam" id="PF26273">
    <property type="entry name" value="Gly_zipper"/>
    <property type="match status" value="1"/>
</dbReference>
<dbReference type="InterPro" id="IPR058598">
    <property type="entry name" value="Gly_zipper-like_dom"/>
</dbReference>
<feature type="transmembrane region" description="Helical" evidence="1">
    <location>
        <begin position="32"/>
        <end position="51"/>
    </location>
</feature>
<evidence type="ECO:0000256" key="1">
    <source>
        <dbReference type="SAM" id="Phobius"/>
    </source>
</evidence>
<dbReference type="RefSeq" id="WP_172237463.1">
    <property type="nucleotide sequence ID" value="NZ_BMDD01000001.1"/>
</dbReference>
<feature type="domain" description="Glycine zipper-like" evidence="2">
    <location>
        <begin position="2"/>
        <end position="49"/>
    </location>
</feature>
<evidence type="ECO:0000313" key="3">
    <source>
        <dbReference type="EMBL" id="GGH67585.1"/>
    </source>
</evidence>
<keyword evidence="1" id="KW-1133">Transmembrane helix</keyword>
<gene>
    <name evidence="3" type="ORF">GCM10007362_00720</name>
</gene>
<reference evidence="4" key="1">
    <citation type="journal article" date="2019" name="Int. J. Syst. Evol. Microbiol.">
        <title>The Global Catalogue of Microorganisms (GCM) 10K type strain sequencing project: providing services to taxonomists for standard genome sequencing and annotation.</title>
        <authorList>
            <consortium name="The Broad Institute Genomics Platform"/>
            <consortium name="The Broad Institute Genome Sequencing Center for Infectious Disease"/>
            <person name="Wu L."/>
            <person name="Ma J."/>
        </authorList>
    </citation>
    <scope>NUCLEOTIDE SEQUENCE [LARGE SCALE GENOMIC DNA]</scope>
    <source>
        <strain evidence="4">CCM 8702</strain>
    </source>
</reference>
<keyword evidence="4" id="KW-1185">Reference proteome</keyword>
<evidence type="ECO:0000313" key="4">
    <source>
        <dbReference type="Proteomes" id="UP000605427"/>
    </source>
</evidence>
<evidence type="ECO:0000259" key="2">
    <source>
        <dbReference type="Pfam" id="PF26273"/>
    </source>
</evidence>